<feature type="compositionally biased region" description="Basic and acidic residues" evidence="5">
    <location>
        <begin position="892"/>
        <end position="907"/>
    </location>
</feature>
<organism evidence="7 9">
    <name type="scientific">Schizosaccharomyces japonicus (strain yFS275 / FY16936)</name>
    <name type="common">Fission yeast</name>
    <dbReference type="NCBI Taxonomy" id="402676"/>
    <lineage>
        <taxon>Eukaryota</taxon>
        <taxon>Fungi</taxon>
        <taxon>Dikarya</taxon>
        <taxon>Ascomycota</taxon>
        <taxon>Taphrinomycotina</taxon>
        <taxon>Schizosaccharomycetes</taxon>
        <taxon>Schizosaccharomycetales</taxon>
        <taxon>Schizosaccharomycetaceae</taxon>
        <taxon>Schizosaccharomyces</taxon>
    </lineage>
</organism>
<dbReference type="OrthoDB" id="29647at2759"/>
<keyword evidence="1 4" id="KW-0963">Cytoplasm</keyword>
<dbReference type="GO" id="GO:0001732">
    <property type="term" value="P:formation of cytoplasmic translation initiation complex"/>
    <property type="evidence" value="ECO:0007669"/>
    <property type="project" value="UniProtKB-UniRule"/>
</dbReference>
<reference evidence="7 9" key="1">
    <citation type="journal article" date="2011" name="Science">
        <title>Comparative functional genomics of the fission yeasts.</title>
        <authorList>
            <person name="Rhind N."/>
            <person name="Chen Z."/>
            <person name="Yassour M."/>
            <person name="Thompson D.A."/>
            <person name="Haas B.J."/>
            <person name="Habib N."/>
            <person name="Wapinski I."/>
            <person name="Roy S."/>
            <person name="Lin M.F."/>
            <person name="Heiman D.I."/>
            <person name="Young S.K."/>
            <person name="Furuya K."/>
            <person name="Guo Y."/>
            <person name="Pidoux A."/>
            <person name="Chen H.M."/>
            <person name="Robbertse B."/>
            <person name="Goldberg J.M."/>
            <person name="Aoki K."/>
            <person name="Bayne E.H."/>
            <person name="Berlin A.M."/>
            <person name="Desjardins C.A."/>
            <person name="Dobbs E."/>
            <person name="Dukaj L."/>
            <person name="Fan L."/>
            <person name="FitzGerald M.G."/>
            <person name="French C."/>
            <person name="Gujja S."/>
            <person name="Hansen K."/>
            <person name="Keifenheim D."/>
            <person name="Levin J.Z."/>
            <person name="Mosher R.A."/>
            <person name="Mueller C.A."/>
            <person name="Pfiffner J."/>
            <person name="Priest M."/>
            <person name="Russ C."/>
            <person name="Smialowska A."/>
            <person name="Swoboda P."/>
            <person name="Sykes S.M."/>
            <person name="Vaughn M."/>
            <person name="Vengrova S."/>
            <person name="Yoder R."/>
            <person name="Zeng Q."/>
            <person name="Allshire R."/>
            <person name="Baulcombe D."/>
            <person name="Birren B.W."/>
            <person name="Brown W."/>
            <person name="Ekwall K."/>
            <person name="Kellis M."/>
            <person name="Leatherwood J."/>
            <person name="Levin H."/>
            <person name="Margalit H."/>
            <person name="Martienssen R."/>
            <person name="Nieduszynski C.A."/>
            <person name="Spatafora J.W."/>
            <person name="Friedman N."/>
            <person name="Dalgaard J.Z."/>
            <person name="Baumann P."/>
            <person name="Niki H."/>
            <person name="Regev A."/>
            <person name="Nusbaum C."/>
        </authorList>
    </citation>
    <scope>NUCLEOTIDE SEQUENCE [LARGE SCALE GENOMIC DNA]</scope>
    <source>
        <strain evidence="9">yFS275 / FY16936</strain>
    </source>
</reference>
<dbReference type="GO" id="GO:0031369">
    <property type="term" value="F:translation initiation factor binding"/>
    <property type="evidence" value="ECO:0000318"/>
    <property type="project" value="GO_Central"/>
</dbReference>
<dbReference type="Pfam" id="PF01399">
    <property type="entry name" value="PCI"/>
    <property type="match status" value="1"/>
</dbReference>
<dbReference type="GO" id="GO:0003723">
    <property type="term" value="F:RNA binding"/>
    <property type="evidence" value="ECO:0007669"/>
    <property type="project" value="InterPro"/>
</dbReference>
<protein>
    <recommendedName>
        <fullName evidence="4">Eukaryotic translation initiation factor 3 subunit C</fullName>
        <shortName evidence="4">eIF3c</shortName>
    </recommendedName>
    <alternativeName>
        <fullName evidence="4">Eukaryotic translation initiation factor 3 93 kDa subunit homolog</fullName>
        <shortName evidence="4">eIF3 p93</shortName>
    </alternativeName>
    <alternativeName>
        <fullName evidence="4">Translation initiation factor eIF3, p93 subunit homolog</fullName>
    </alternativeName>
</protein>
<feature type="domain" description="PCI" evidence="6">
    <location>
        <begin position="666"/>
        <end position="841"/>
    </location>
</feature>
<dbReference type="GO" id="GO:0003743">
    <property type="term" value="F:translation initiation factor activity"/>
    <property type="evidence" value="ECO:0007669"/>
    <property type="project" value="UniProtKB-UniRule"/>
</dbReference>
<dbReference type="InterPro" id="IPR000717">
    <property type="entry name" value="PCI_dom"/>
</dbReference>
<sequence length="907" mass="102253">MSRFFKGGSSDSDSESESSSEESSVYSSSSAENSSSEESSSDDSETESESSESSESSSSESESESSDSESESESESDSSEASDSEGESSESESESESEQESEEEESSEDEEERPKGPAGFLKTTAKPDESKSAASKFLRGGESSDESSDEEDGRRVVKSARDKRLEELDTCIQTIDSSSKSNKWVVVSNEFDHLNKISQKCAQAGQRPPKYIELISKLDELLESADKAFVKKLDAANARAFNTLKQRVRKNNRQFAREIERYRQDPVAFLKPVEIADVVKTSNAKAGQDEIIVDGVATRGIVAPVATDGLGKADEIKPADIFKHLRTIYEARGKKSTDRAEQIRILEKLASVAVTDYQRLRVKVALISARFDLSPSGQYMPVEQWNFALKELIEMLDVMDKNRKIVVVEDIEDDFEDDDNVAANAVDGVLRVQGSMISFLERLDDEFTRSLQMIDPHSPEYIERLKNETDLYKLIVKTQSYLERINVVNNTARLIMRRLDRLYYKTEQVIRANEEAAWSSFPATFDLTITPRALTSTPDDLIHALCVYLYKNGTSLLRTRAMLCHIYHEALQNRFYKARDMLLMSHLQDTVHAADIATQILHNRTMVQIGFCAFRNGMVQEAQSALQDVSTTGRVKELLGQGIQTPKFGQAAPEPDRLDRQLVLPFHMHINLELLECVYLTCSMLMEIPAMAAALSAASDARKKVISRPFRRMLEYNDRQSFTGPPENTREFIMQASKALSDGDWRRCEEFIHSIKIWNLMADTESIKSMLSEKIREEGLRTYLLTYAAFYDSMSLSFLAETFDLPLERITVIISRLLSKREIHAALDEVHGAVVFERVELNRLEILAIQLSEKVAQLGEANEKVYEQKTQHNNPQDNRRRDKGGAVKRRNDRGGNNDNRGNRSEAN</sequence>
<feature type="compositionally biased region" description="Low complexity" evidence="5">
    <location>
        <begin position="21"/>
        <end position="38"/>
    </location>
</feature>
<feature type="region of interest" description="Disordered" evidence="5">
    <location>
        <begin position="866"/>
        <end position="907"/>
    </location>
</feature>
<dbReference type="GeneID" id="7047462"/>
<dbReference type="PANTHER" id="PTHR13937">
    <property type="entry name" value="EUKARYOTIC TRANSLATION INITATION FACTOR 3, SUBUNIT 8 EIF3S8 -RELATED"/>
    <property type="match status" value="1"/>
</dbReference>
<keyword evidence="3 4" id="KW-0648">Protein biosynthesis</keyword>
<feature type="compositionally biased region" description="Acidic residues" evidence="5">
    <location>
        <begin position="61"/>
        <end position="111"/>
    </location>
</feature>
<comment type="subunit">
    <text evidence="4">Component of the eukaryotic translation initiation factor 3 (eIF-3) complex.</text>
</comment>
<evidence type="ECO:0000313" key="7">
    <source>
        <dbReference type="EMBL" id="EEB09757.1"/>
    </source>
</evidence>
<dbReference type="HAMAP" id="MF_03002">
    <property type="entry name" value="eIF3c"/>
    <property type="match status" value="1"/>
</dbReference>
<dbReference type="AlphaFoldDB" id="B6K8A3"/>
<keyword evidence="2 4" id="KW-0396">Initiation factor</keyword>
<dbReference type="InterPro" id="IPR008905">
    <property type="entry name" value="EIF3C_N_dom"/>
</dbReference>
<dbReference type="PANTHER" id="PTHR13937:SF0">
    <property type="entry name" value="EUKARYOTIC TRANSLATION INITIATION FACTOR 3 SUBUNIT C-RELATED"/>
    <property type="match status" value="1"/>
</dbReference>
<keyword evidence="9" id="KW-1185">Reference proteome</keyword>
<dbReference type="VEuPathDB" id="FungiDB:SJAG_04981"/>
<evidence type="ECO:0000259" key="6">
    <source>
        <dbReference type="PROSITE" id="PS50250"/>
    </source>
</evidence>
<evidence type="ECO:0000256" key="5">
    <source>
        <dbReference type="SAM" id="MobiDB-lite"/>
    </source>
</evidence>
<evidence type="ECO:0000313" key="8">
    <source>
        <dbReference type="JaponicusDB" id="SJAG_04981"/>
    </source>
</evidence>
<dbReference type="FunFam" id="1.10.10.10:FF:000300">
    <property type="entry name" value="Eukaryotic translation initiation factor 3 subunit C"/>
    <property type="match status" value="1"/>
</dbReference>
<dbReference type="PROSITE" id="PS50250">
    <property type="entry name" value="PCI"/>
    <property type="match status" value="1"/>
</dbReference>
<dbReference type="GO" id="GO:0071541">
    <property type="term" value="C:eukaryotic translation initiation factor 3 complex, eIF3m"/>
    <property type="evidence" value="ECO:0007669"/>
    <property type="project" value="EnsemblFungi"/>
</dbReference>
<evidence type="ECO:0000256" key="3">
    <source>
        <dbReference type="ARBA" id="ARBA00022917"/>
    </source>
</evidence>
<feature type="region of interest" description="Disordered" evidence="5">
    <location>
        <begin position="1"/>
        <end position="158"/>
    </location>
</feature>
<dbReference type="JaponicusDB" id="SJAG_04981">
    <property type="gene designation" value="tif303"/>
</dbReference>
<dbReference type="GO" id="GO:0006413">
    <property type="term" value="P:translational initiation"/>
    <property type="evidence" value="ECO:0000318"/>
    <property type="project" value="GO_Central"/>
</dbReference>
<dbReference type="GO" id="GO:0071540">
    <property type="term" value="C:eukaryotic translation initiation factor 3 complex, eIF3e"/>
    <property type="evidence" value="ECO:0007669"/>
    <property type="project" value="EnsemblFungi"/>
</dbReference>
<dbReference type="OMA" id="FRCGLIK"/>
<proteinExistence type="inferred from homology"/>
<feature type="compositionally biased region" description="Acidic residues" evidence="5">
    <location>
        <begin position="39"/>
        <end position="52"/>
    </location>
</feature>
<dbReference type="eggNOG" id="KOG1076">
    <property type="taxonomic scope" value="Eukaryota"/>
</dbReference>
<dbReference type="InterPro" id="IPR027516">
    <property type="entry name" value="EIF3C"/>
</dbReference>
<dbReference type="EMBL" id="KE651167">
    <property type="protein sequence ID" value="EEB09757.1"/>
    <property type="molecule type" value="Genomic_DNA"/>
</dbReference>
<evidence type="ECO:0000256" key="2">
    <source>
        <dbReference type="ARBA" id="ARBA00022540"/>
    </source>
</evidence>
<gene>
    <name evidence="8" type="primary">tif303</name>
    <name evidence="4" type="synonym">NIP1</name>
    <name evidence="7" type="ORF">SJAG_04981</name>
</gene>
<dbReference type="SUPFAM" id="SSF46785">
    <property type="entry name" value="Winged helix' DNA-binding domain"/>
    <property type="match status" value="1"/>
</dbReference>
<dbReference type="InterPro" id="IPR036390">
    <property type="entry name" value="WH_DNA-bd_sf"/>
</dbReference>
<evidence type="ECO:0000256" key="1">
    <source>
        <dbReference type="ARBA" id="ARBA00022490"/>
    </source>
</evidence>
<comment type="similarity">
    <text evidence="4">Belongs to the eIF-3 subunit C family.</text>
</comment>
<accession>B6K8A3</accession>
<dbReference type="STRING" id="402676.B6K8A3"/>
<comment type="subcellular location">
    <subcellularLocation>
        <location evidence="4">Cytoplasm</location>
    </subcellularLocation>
</comment>
<dbReference type="GO" id="GO:0016282">
    <property type="term" value="C:eukaryotic 43S preinitiation complex"/>
    <property type="evidence" value="ECO:0007669"/>
    <property type="project" value="UniProtKB-UniRule"/>
</dbReference>
<name>B6K8A3_SCHJY</name>
<dbReference type="GO" id="GO:0033290">
    <property type="term" value="C:eukaryotic 48S preinitiation complex"/>
    <property type="evidence" value="ECO:0007669"/>
    <property type="project" value="UniProtKB-UniRule"/>
</dbReference>
<dbReference type="RefSeq" id="XP_002176050.1">
    <property type="nucleotide sequence ID" value="XM_002176014.2"/>
</dbReference>
<evidence type="ECO:0000256" key="4">
    <source>
        <dbReference type="HAMAP-Rule" id="MF_03002"/>
    </source>
</evidence>
<dbReference type="SMART" id="SM00088">
    <property type="entry name" value="PINT"/>
    <property type="match status" value="1"/>
</dbReference>
<evidence type="ECO:0000313" key="9">
    <source>
        <dbReference type="Proteomes" id="UP000001744"/>
    </source>
</evidence>
<dbReference type="HOGENOM" id="CLU_004304_0_2_1"/>
<dbReference type="GO" id="GO:0005852">
    <property type="term" value="C:eukaryotic translation initiation factor 3 complex"/>
    <property type="evidence" value="ECO:0000318"/>
    <property type="project" value="GO_Central"/>
</dbReference>
<comment type="function">
    <text evidence="4">Component of the eukaryotic translation initiation factor 3 (eIF-3) complex, which is involved in protein synthesis of a specialized repertoire of mRNAs and, together with other initiation factors, stimulates binding of mRNA and methionyl-tRNAi to the 40S ribosome. The eIF-3 complex specifically targets and initiates translation of a subset of mRNAs involved in cell proliferation.</text>
</comment>
<dbReference type="Pfam" id="PF05470">
    <property type="entry name" value="eIF-3c_N"/>
    <property type="match status" value="1"/>
</dbReference>
<dbReference type="Proteomes" id="UP000001744">
    <property type="component" value="Unassembled WGS sequence"/>
</dbReference>